<dbReference type="InterPro" id="IPR036291">
    <property type="entry name" value="NAD(P)-bd_dom_sf"/>
</dbReference>
<dbReference type="SUPFAM" id="SSF51735">
    <property type="entry name" value="NAD(P)-binding Rossmann-fold domains"/>
    <property type="match status" value="1"/>
</dbReference>
<dbReference type="Pfam" id="PF05368">
    <property type="entry name" value="NmrA"/>
    <property type="match status" value="1"/>
</dbReference>
<dbReference type="Gene3D" id="3.90.25.10">
    <property type="entry name" value="UDP-galactose 4-epimerase, domain 1"/>
    <property type="match status" value="1"/>
</dbReference>
<comment type="similarity">
    <text evidence="1">Belongs to the NmrA-type oxidoreductase family.</text>
</comment>
<gene>
    <name evidence="4" type="ORF">ATK86_4956</name>
</gene>
<evidence type="ECO:0000259" key="3">
    <source>
        <dbReference type="Pfam" id="PF05368"/>
    </source>
</evidence>
<dbReference type="Gene3D" id="3.40.50.720">
    <property type="entry name" value="NAD(P)-binding Rossmann-like Domain"/>
    <property type="match status" value="1"/>
</dbReference>
<dbReference type="Proteomes" id="UP000233766">
    <property type="component" value="Unassembled WGS sequence"/>
</dbReference>
<evidence type="ECO:0000256" key="2">
    <source>
        <dbReference type="ARBA" id="ARBA00022857"/>
    </source>
</evidence>
<dbReference type="EMBL" id="PJMW01000002">
    <property type="protein sequence ID" value="PKV80527.1"/>
    <property type="molecule type" value="Genomic_DNA"/>
</dbReference>
<dbReference type="OrthoDB" id="319724at2"/>
<dbReference type="InterPro" id="IPR008030">
    <property type="entry name" value="NmrA-like"/>
</dbReference>
<keyword evidence="2" id="KW-0521">NADP</keyword>
<evidence type="ECO:0000313" key="4">
    <source>
        <dbReference type="EMBL" id="PKV80527.1"/>
    </source>
</evidence>
<sequence length="306" mass="32383">MTSALPVLITGATGKQGGATAHRLLTDGHPVRALVRDPDSPTARALADAGADLTVGDFDDATSLAAAAAGTRAVFLVPPADYRVEGWGEDAEARRGIAMIDAARAAGAEQIVFTGVATMGDAKSWGQQGKRQIEEALATSGLRYTVLRPVRFMENYLLHGSPVDGIREGGEHQHLFPAERPLQMIAIADIAAFAALAFADPDGWHARVLELAGDAITPVDAAATIGAAIGRPVRYREITEEQADAIGPQLGNTWRLIRETGGWHADIPALRALYPELTSLRDWLARGGAERIIDRLDTTVAATPFG</sequence>
<feature type="domain" description="NmrA-like" evidence="3">
    <location>
        <begin position="7"/>
        <end position="245"/>
    </location>
</feature>
<proteinExistence type="inferred from homology"/>
<evidence type="ECO:0000256" key="1">
    <source>
        <dbReference type="ARBA" id="ARBA00006328"/>
    </source>
</evidence>
<keyword evidence="5" id="KW-1185">Reference proteome</keyword>
<reference evidence="4 5" key="1">
    <citation type="submission" date="2017-12" db="EMBL/GenBank/DDBJ databases">
        <title>Sequencing the genomes of 1000 Actinobacteria strains.</title>
        <authorList>
            <person name="Klenk H.-P."/>
        </authorList>
    </citation>
    <scope>NUCLEOTIDE SEQUENCE [LARGE SCALE GENOMIC DNA]</scope>
    <source>
        <strain evidence="4 5">DSM 44489</strain>
    </source>
</reference>
<name>A0A2N3VFY9_9NOCA</name>
<accession>A0A2N3VFY9</accession>
<dbReference type="AlphaFoldDB" id="A0A2N3VFY9"/>
<evidence type="ECO:0000313" key="5">
    <source>
        <dbReference type="Proteomes" id="UP000233766"/>
    </source>
</evidence>
<comment type="caution">
    <text evidence="4">The sequence shown here is derived from an EMBL/GenBank/DDBJ whole genome shotgun (WGS) entry which is preliminary data.</text>
</comment>
<dbReference type="RefSeq" id="WP_101466446.1">
    <property type="nucleotide sequence ID" value="NZ_PJMW01000002.1"/>
</dbReference>
<dbReference type="PANTHER" id="PTHR42748">
    <property type="entry name" value="NITROGEN METABOLITE REPRESSION PROTEIN NMRA FAMILY MEMBER"/>
    <property type="match status" value="1"/>
</dbReference>
<dbReference type="InterPro" id="IPR051164">
    <property type="entry name" value="NmrA-like_oxidored"/>
</dbReference>
<organism evidence="4 5">
    <name type="scientific">Nocardia fluminea</name>
    <dbReference type="NCBI Taxonomy" id="134984"/>
    <lineage>
        <taxon>Bacteria</taxon>
        <taxon>Bacillati</taxon>
        <taxon>Actinomycetota</taxon>
        <taxon>Actinomycetes</taxon>
        <taxon>Mycobacteriales</taxon>
        <taxon>Nocardiaceae</taxon>
        <taxon>Nocardia</taxon>
    </lineage>
</organism>
<protein>
    <submittedName>
        <fullName evidence="4">Uncharacterized protein YbjT (DUF2867 family)</fullName>
    </submittedName>
</protein>
<dbReference type="PANTHER" id="PTHR42748:SF7">
    <property type="entry name" value="NMRA LIKE REDOX SENSOR 1-RELATED"/>
    <property type="match status" value="1"/>
</dbReference>